<reference evidence="1" key="1">
    <citation type="submission" date="2014-09" db="EMBL/GenBank/DDBJ databases">
        <authorList>
            <person name="Magalhaes I.L.F."/>
            <person name="Oliveira U."/>
            <person name="Santos F.R."/>
            <person name="Vidigal T.H.D.A."/>
            <person name="Brescovit A.D."/>
            <person name="Santos A.J."/>
        </authorList>
    </citation>
    <scope>NUCLEOTIDE SEQUENCE</scope>
    <source>
        <tissue evidence="1">Shoot tissue taken approximately 20 cm above the soil surface</tissue>
    </source>
</reference>
<protein>
    <submittedName>
        <fullName evidence="1">Uncharacterized protein</fullName>
    </submittedName>
</protein>
<reference evidence="1" key="2">
    <citation type="journal article" date="2015" name="Data Brief">
        <title>Shoot transcriptome of the giant reed, Arundo donax.</title>
        <authorList>
            <person name="Barrero R.A."/>
            <person name="Guerrero F.D."/>
            <person name="Moolhuijzen P."/>
            <person name="Goolsby J.A."/>
            <person name="Tidwell J."/>
            <person name="Bellgard S.E."/>
            <person name="Bellgard M.I."/>
        </authorList>
    </citation>
    <scope>NUCLEOTIDE SEQUENCE</scope>
    <source>
        <tissue evidence="1">Shoot tissue taken approximately 20 cm above the soil surface</tissue>
    </source>
</reference>
<dbReference type="EMBL" id="GBRH01197472">
    <property type="protein sequence ID" value="JAE00424.1"/>
    <property type="molecule type" value="Transcribed_RNA"/>
</dbReference>
<name>A0A0A9EN30_ARUDO</name>
<accession>A0A0A9EN30</accession>
<dbReference type="AlphaFoldDB" id="A0A0A9EN30"/>
<proteinExistence type="predicted"/>
<sequence length="38" mass="4393">MLEKRVTSAVLIRGGNQSQRGCGEWRMKFRSRARRISA</sequence>
<organism evidence="1">
    <name type="scientific">Arundo donax</name>
    <name type="common">Giant reed</name>
    <name type="synonym">Donax arundinaceus</name>
    <dbReference type="NCBI Taxonomy" id="35708"/>
    <lineage>
        <taxon>Eukaryota</taxon>
        <taxon>Viridiplantae</taxon>
        <taxon>Streptophyta</taxon>
        <taxon>Embryophyta</taxon>
        <taxon>Tracheophyta</taxon>
        <taxon>Spermatophyta</taxon>
        <taxon>Magnoliopsida</taxon>
        <taxon>Liliopsida</taxon>
        <taxon>Poales</taxon>
        <taxon>Poaceae</taxon>
        <taxon>PACMAD clade</taxon>
        <taxon>Arundinoideae</taxon>
        <taxon>Arundineae</taxon>
        <taxon>Arundo</taxon>
    </lineage>
</organism>
<evidence type="ECO:0000313" key="1">
    <source>
        <dbReference type="EMBL" id="JAE00424.1"/>
    </source>
</evidence>